<feature type="region of interest" description="Disordered" evidence="15">
    <location>
        <begin position="681"/>
        <end position="700"/>
    </location>
</feature>
<dbReference type="GO" id="GO:0008131">
    <property type="term" value="F:primary methylamine oxidase activity"/>
    <property type="evidence" value="ECO:0007669"/>
    <property type="project" value="UniProtKB-EC"/>
</dbReference>
<comment type="cofactor">
    <cofactor evidence="1">
        <name>Cu cation</name>
        <dbReference type="ChEBI" id="CHEBI:23378"/>
    </cofactor>
</comment>
<keyword evidence="9 14" id="KW-0186">Copper</keyword>
<dbReference type="eggNOG" id="COG3733">
    <property type="taxonomic scope" value="Bacteria"/>
</dbReference>
<keyword evidence="8 14" id="KW-0560">Oxidoreductase</keyword>
<keyword evidence="10" id="KW-0464">Manganese</keyword>
<dbReference type="GO" id="GO:0009308">
    <property type="term" value="P:amine metabolic process"/>
    <property type="evidence" value="ECO:0007669"/>
    <property type="project" value="UniProtKB-UniRule"/>
</dbReference>
<dbReference type="STRING" id="1223545.GS4_11_02640"/>
<dbReference type="Pfam" id="PF02728">
    <property type="entry name" value="Cu_amine_oxidN3"/>
    <property type="match status" value="1"/>
</dbReference>
<dbReference type="Proteomes" id="UP000011666">
    <property type="component" value="Unassembled WGS sequence"/>
</dbReference>
<feature type="domain" description="AGAO-like N2" evidence="18">
    <location>
        <begin position="25"/>
        <end position="99"/>
    </location>
</feature>
<evidence type="ECO:0000256" key="10">
    <source>
        <dbReference type="ARBA" id="ARBA00023211"/>
    </source>
</evidence>
<organism evidence="19 20">
    <name type="scientific">Gordonia soli NBRC 108243</name>
    <dbReference type="NCBI Taxonomy" id="1223545"/>
    <lineage>
        <taxon>Bacteria</taxon>
        <taxon>Bacillati</taxon>
        <taxon>Actinomycetota</taxon>
        <taxon>Actinomycetes</taxon>
        <taxon>Mycobacteriales</taxon>
        <taxon>Gordoniaceae</taxon>
        <taxon>Gordonia</taxon>
    </lineage>
</organism>
<keyword evidence="6 14" id="KW-0479">Metal-binding</keyword>
<comment type="cofactor">
    <cofactor evidence="14">
        <name>Cu cation</name>
        <dbReference type="ChEBI" id="CHEBI:23378"/>
    </cofactor>
    <text evidence="14">Contains 1 topaquinone per subunit.</text>
</comment>
<dbReference type="AlphaFoldDB" id="M0QHG6"/>
<dbReference type="RefSeq" id="WP_007619737.1">
    <property type="nucleotide sequence ID" value="NZ_BANX01000011.1"/>
</dbReference>
<dbReference type="Gene3D" id="3.10.450.40">
    <property type="match status" value="2"/>
</dbReference>
<evidence type="ECO:0000259" key="18">
    <source>
        <dbReference type="Pfam" id="PF21994"/>
    </source>
</evidence>
<evidence type="ECO:0000256" key="12">
    <source>
        <dbReference type="PIRSR" id="PIRSR600269-50"/>
    </source>
</evidence>
<feature type="region of interest" description="Disordered" evidence="15">
    <location>
        <begin position="1"/>
        <end position="23"/>
    </location>
</feature>
<dbReference type="InterPro" id="IPR054157">
    <property type="entry name" value="AGAO-like_N2"/>
</dbReference>
<feature type="modified residue" description="2',4',5'-topaquinone" evidence="13">
    <location>
        <position position="425"/>
    </location>
</feature>
<feature type="compositionally biased region" description="Gly residues" evidence="15">
    <location>
        <begin position="691"/>
        <end position="700"/>
    </location>
</feature>
<dbReference type="PANTHER" id="PTHR10638">
    <property type="entry name" value="COPPER AMINE OXIDASE"/>
    <property type="match status" value="1"/>
</dbReference>
<comment type="catalytic activity">
    <reaction evidence="11">
        <text>a primary methyl amine + O2 + H2O = an aldehyde + H2O2 + NH4(+)</text>
        <dbReference type="Rhea" id="RHEA:16153"/>
        <dbReference type="ChEBI" id="CHEBI:15377"/>
        <dbReference type="ChEBI" id="CHEBI:15379"/>
        <dbReference type="ChEBI" id="CHEBI:16240"/>
        <dbReference type="ChEBI" id="CHEBI:17478"/>
        <dbReference type="ChEBI" id="CHEBI:28938"/>
        <dbReference type="ChEBI" id="CHEBI:228804"/>
        <dbReference type="EC" id="1.4.3.21"/>
    </reaction>
</comment>
<evidence type="ECO:0000256" key="11">
    <source>
        <dbReference type="ARBA" id="ARBA00048032"/>
    </source>
</evidence>
<feature type="domain" description="Copper amine oxidase catalytic" evidence="16">
    <location>
        <begin position="265"/>
        <end position="668"/>
    </location>
</feature>
<evidence type="ECO:0000256" key="14">
    <source>
        <dbReference type="RuleBase" id="RU000672"/>
    </source>
</evidence>
<comment type="cofactor">
    <cofactor evidence="2">
        <name>Mn(2+)</name>
        <dbReference type="ChEBI" id="CHEBI:29035"/>
    </cofactor>
</comment>
<evidence type="ECO:0000256" key="9">
    <source>
        <dbReference type="ARBA" id="ARBA00023008"/>
    </source>
</evidence>
<dbReference type="SUPFAM" id="SSF54416">
    <property type="entry name" value="Amine oxidase N-terminal region"/>
    <property type="match status" value="2"/>
</dbReference>
<dbReference type="PROSITE" id="PS01165">
    <property type="entry name" value="COPPER_AMINE_OXID_2"/>
    <property type="match status" value="1"/>
</dbReference>
<keyword evidence="20" id="KW-1185">Reference proteome</keyword>
<dbReference type="Gene3D" id="2.70.98.20">
    <property type="entry name" value="Copper amine oxidase, catalytic domain"/>
    <property type="match status" value="1"/>
</dbReference>
<dbReference type="InterPro" id="IPR000269">
    <property type="entry name" value="Cu_amine_oxidase"/>
</dbReference>
<dbReference type="InterPro" id="IPR015798">
    <property type="entry name" value="Cu_amine_oxidase_C"/>
</dbReference>
<dbReference type="InterPro" id="IPR036460">
    <property type="entry name" value="Cu_amine_oxidase_C_sf"/>
</dbReference>
<evidence type="ECO:0000256" key="4">
    <source>
        <dbReference type="ARBA" id="ARBA00007983"/>
    </source>
</evidence>
<evidence type="ECO:0000259" key="16">
    <source>
        <dbReference type="Pfam" id="PF01179"/>
    </source>
</evidence>
<comment type="cofactor">
    <cofactor evidence="3">
        <name>Zn(2+)</name>
        <dbReference type="ChEBI" id="CHEBI:29105"/>
    </cofactor>
</comment>
<proteinExistence type="inferred from homology"/>
<evidence type="ECO:0000256" key="5">
    <source>
        <dbReference type="ARBA" id="ARBA00011738"/>
    </source>
</evidence>
<gene>
    <name evidence="19" type="ORF">GS4_11_02640</name>
</gene>
<feature type="active site" description="Proton acceptor" evidence="12">
    <location>
        <position position="342"/>
    </location>
</feature>
<dbReference type="InterPro" id="IPR016182">
    <property type="entry name" value="Cu_amine_oxidase_N-reg"/>
</dbReference>
<feature type="domain" description="Copper amine oxidase N3-terminal" evidence="17">
    <location>
        <begin position="109"/>
        <end position="205"/>
    </location>
</feature>
<dbReference type="GO" id="GO:0048038">
    <property type="term" value="F:quinone binding"/>
    <property type="evidence" value="ECO:0007669"/>
    <property type="project" value="InterPro"/>
</dbReference>
<dbReference type="Pfam" id="PF21994">
    <property type="entry name" value="AGAO-like_N2"/>
    <property type="match status" value="1"/>
</dbReference>
<feature type="active site" description="Schiff-base intermediate with substrate; via topaquinone" evidence="12">
    <location>
        <position position="425"/>
    </location>
</feature>
<dbReference type="GO" id="GO:0005507">
    <property type="term" value="F:copper ion binding"/>
    <property type="evidence" value="ECO:0007669"/>
    <property type="project" value="InterPro"/>
</dbReference>
<dbReference type="InterPro" id="IPR015802">
    <property type="entry name" value="Cu_amine_oxidase_N3"/>
</dbReference>
<comment type="similarity">
    <text evidence="4 14">Belongs to the copper/topaquinone oxidase family.</text>
</comment>
<dbReference type="Pfam" id="PF01179">
    <property type="entry name" value="Cu_amine_oxid"/>
    <property type="match status" value="1"/>
</dbReference>
<dbReference type="OrthoDB" id="9772590at2"/>
<evidence type="ECO:0000256" key="7">
    <source>
        <dbReference type="ARBA" id="ARBA00022772"/>
    </source>
</evidence>
<name>M0QHG6_9ACTN</name>
<evidence type="ECO:0000256" key="2">
    <source>
        <dbReference type="ARBA" id="ARBA00001936"/>
    </source>
</evidence>
<comment type="subunit">
    <text evidence="5">Homodimer.</text>
</comment>
<evidence type="ECO:0000313" key="19">
    <source>
        <dbReference type="EMBL" id="GAC67993.1"/>
    </source>
</evidence>
<dbReference type="EMBL" id="BANX01000011">
    <property type="protein sequence ID" value="GAC67993.1"/>
    <property type="molecule type" value="Genomic_DNA"/>
</dbReference>
<dbReference type="EC" id="1.4.3.-" evidence="14"/>
<reference evidence="19 20" key="1">
    <citation type="submission" date="2013-01" db="EMBL/GenBank/DDBJ databases">
        <title>Whole genome shotgun sequence of Gordonia soli NBRC 108243.</title>
        <authorList>
            <person name="Isaki-Nakamura S."/>
            <person name="Hosoyama A."/>
            <person name="Tsuchikane K."/>
            <person name="Ando Y."/>
            <person name="Baba S."/>
            <person name="Ohji S."/>
            <person name="Hamada M."/>
            <person name="Tamura T."/>
            <person name="Yamazoe A."/>
            <person name="Yamazaki S."/>
            <person name="Fujita N."/>
        </authorList>
    </citation>
    <scope>NUCLEOTIDE SEQUENCE [LARGE SCALE GENOMIC DNA]</scope>
    <source>
        <strain evidence="19 20">NBRC 108243</strain>
    </source>
</reference>
<dbReference type="PANTHER" id="PTHR10638:SF86">
    <property type="entry name" value="COPPER AMINE OXIDASE 1-RELATED"/>
    <property type="match status" value="1"/>
</dbReference>
<dbReference type="SUPFAM" id="SSF49998">
    <property type="entry name" value="Amine oxidase catalytic domain"/>
    <property type="match status" value="1"/>
</dbReference>
<dbReference type="NCBIfam" id="NF008559">
    <property type="entry name" value="PRK11504.1"/>
    <property type="match status" value="1"/>
</dbReference>
<evidence type="ECO:0000259" key="17">
    <source>
        <dbReference type="Pfam" id="PF02728"/>
    </source>
</evidence>
<evidence type="ECO:0000256" key="8">
    <source>
        <dbReference type="ARBA" id="ARBA00023002"/>
    </source>
</evidence>
<evidence type="ECO:0000313" key="20">
    <source>
        <dbReference type="Proteomes" id="UP000011666"/>
    </source>
</evidence>
<comment type="caution">
    <text evidence="19">The sequence shown here is derived from an EMBL/GenBank/DDBJ whole genome shotgun (WGS) entry which is preliminary data.</text>
</comment>
<accession>M0QHG6</accession>
<comment type="PTM">
    <text evidence="13 14">Topaquinone (TPQ) is generated by copper-dependent autoxidation of a specific tyrosyl residue.</text>
</comment>
<evidence type="ECO:0000256" key="1">
    <source>
        <dbReference type="ARBA" id="ARBA00001935"/>
    </source>
</evidence>
<keyword evidence="7 12" id="KW-0801">TPQ</keyword>
<evidence type="ECO:0000256" key="13">
    <source>
        <dbReference type="PIRSR" id="PIRSR600269-51"/>
    </source>
</evidence>
<evidence type="ECO:0000256" key="6">
    <source>
        <dbReference type="ARBA" id="ARBA00022723"/>
    </source>
</evidence>
<protein>
    <recommendedName>
        <fullName evidence="14">Amine oxidase</fullName>
        <ecNumber evidence="14">1.4.3.-</ecNumber>
    </recommendedName>
</protein>
<evidence type="ECO:0000256" key="15">
    <source>
        <dbReference type="SAM" id="MobiDB-lite"/>
    </source>
</evidence>
<sequence>MTTTASTPAGADPIGSAHPLDPLSADEIRTVSSVLRRDRGVGDGWRFASIEMAEPSKAALARHASGGDAPERRALVTLLDSTRNETHKATVSLTLDAVETFEHIPHVQPNFTVDEFEECDRVLRAHPDVIAALARRGITDLDLVFMDTWTYGGPVIPDEYRGRRIGWSDTWMRKAPGANPYATPVAGLHCVIDVNSMELLRIEDAAGSGASGADVTAAGSGASGADVTAAGSGAFDQPEVMGEYVPRHIPQRIRDTFTREPLKPLEITQPEGPSFTLEGNLLRWQNWSLRVGFNHREGMTLHTVTYEDGGRTRSVAHRLSFAEMVVPYRDHCEDHYRRTAFDIGEWGLGFMTTSLELGCDCLGEIRYLDAVLHHSNGEPYTITNAICVHEEDNAVLWKHVDHDAGAEVRRMRRLTVSFHVTVANYEYLVYWRFHQDGSIECEVRATGIMVTTPLPPGVASNPHGTIVDERTYAPFHQHFLVARLDLDVDGTDNTVVVSETVVEPMGPDNPYGLSLVQRNTPLRTESEGKQDMDFASQRAWKVVNPNVTTGLGHHPAYKLVPGGALPPMFDPASPIFRRAEVIGHTVWVTPNRPDERWPAGEFVNQSERDTGLPVWTAADRSIENTDVVVWYTFGIHHITRPEDWPVMPADTISFWLKPFGFFDRNPSLDVAASDAHCAHESSAHDSTAGDPGCGCGHHGS</sequence>
<dbReference type="InterPro" id="IPR049947">
    <property type="entry name" value="Cu_Am_Ox_Cu-bd"/>
</dbReference>
<evidence type="ECO:0000256" key="3">
    <source>
        <dbReference type="ARBA" id="ARBA00001947"/>
    </source>
</evidence>